<dbReference type="InterPro" id="IPR016032">
    <property type="entry name" value="Sig_transdc_resp-reg_C-effctor"/>
</dbReference>
<dbReference type="PROSITE" id="PS00622">
    <property type="entry name" value="HTH_LUXR_1"/>
    <property type="match status" value="1"/>
</dbReference>
<evidence type="ECO:0000256" key="2">
    <source>
        <dbReference type="ARBA" id="ARBA00023125"/>
    </source>
</evidence>
<gene>
    <name evidence="6" type="ORF">CAGGBEG34_210003</name>
</gene>
<sequence>MNSKQIQVIIADDHPVVIAGITRVLESLPNFKIAAAVHSVKEMFDALAQVRCDVLICDFAFDEDSEPDGLIMCEKVARRFPEVKIIVVSQHDNLARVKRIMMSGCSGFVSKSSAIQALPFAIEEVLRGAKYIDPETSKALIGSMFDAGGDRPDGQLLSAREMEVMRHYVQGMSVTQIAQRTKRSMKTISAQKQSAMKKLGAKNDVELIDIFKQIAE</sequence>
<evidence type="ECO:0000313" key="7">
    <source>
        <dbReference type="Proteomes" id="UP000054051"/>
    </source>
</evidence>
<dbReference type="InterPro" id="IPR036388">
    <property type="entry name" value="WH-like_DNA-bd_sf"/>
</dbReference>
<dbReference type="SMART" id="SM00448">
    <property type="entry name" value="REC"/>
    <property type="match status" value="1"/>
</dbReference>
<dbReference type="InterPro" id="IPR001789">
    <property type="entry name" value="Sig_transdc_resp-reg_receiver"/>
</dbReference>
<dbReference type="Gene3D" id="3.40.50.2300">
    <property type="match status" value="1"/>
</dbReference>
<dbReference type="STRING" id="1070319.CAGGBEG34_210003"/>
<dbReference type="InterPro" id="IPR039420">
    <property type="entry name" value="WalR-like"/>
</dbReference>
<dbReference type="GO" id="GO:0006355">
    <property type="term" value="P:regulation of DNA-templated transcription"/>
    <property type="evidence" value="ECO:0007669"/>
    <property type="project" value="InterPro"/>
</dbReference>
<dbReference type="InterPro" id="IPR011006">
    <property type="entry name" value="CheY-like_superfamily"/>
</dbReference>
<accession>G2J8P6</accession>
<feature type="modified residue" description="4-aspartylphosphate" evidence="3">
    <location>
        <position position="58"/>
    </location>
</feature>
<dbReference type="GO" id="GO:0003677">
    <property type="term" value="F:DNA binding"/>
    <property type="evidence" value="ECO:0007669"/>
    <property type="project" value="UniProtKB-KW"/>
</dbReference>
<keyword evidence="2" id="KW-0238">DNA-binding</keyword>
<comment type="caution">
    <text evidence="6">The sequence shown here is derived from an EMBL/GenBank/DDBJ whole genome shotgun (WGS) entry which is preliminary data.</text>
</comment>
<dbReference type="PANTHER" id="PTHR43214:SF17">
    <property type="entry name" value="TRANSCRIPTIONAL REGULATORY PROTEIN RCSB"/>
    <property type="match status" value="1"/>
</dbReference>
<evidence type="ECO:0000259" key="4">
    <source>
        <dbReference type="PROSITE" id="PS50043"/>
    </source>
</evidence>
<dbReference type="CDD" id="cd06170">
    <property type="entry name" value="LuxR_C_like"/>
    <property type="match status" value="1"/>
</dbReference>
<dbReference type="SUPFAM" id="SSF52172">
    <property type="entry name" value="CheY-like"/>
    <property type="match status" value="1"/>
</dbReference>
<dbReference type="SUPFAM" id="SSF46894">
    <property type="entry name" value="C-terminal effector domain of the bipartite response regulators"/>
    <property type="match status" value="1"/>
</dbReference>
<name>G2J8P6_9BURK</name>
<dbReference type="PROSITE" id="PS50110">
    <property type="entry name" value="RESPONSE_REGULATORY"/>
    <property type="match status" value="1"/>
</dbReference>
<keyword evidence="7" id="KW-1185">Reference proteome</keyword>
<proteinExistence type="predicted"/>
<evidence type="ECO:0000256" key="3">
    <source>
        <dbReference type="PROSITE-ProRule" id="PRU00169"/>
    </source>
</evidence>
<protein>
    <submittedName>
        <fullName evidence="6">Putative Two component transcriptional regulator, LuxR family</fullName>
    </submittedName>
</protein>
<dbReference type="EMBL" id="CAFB01000038">
    <property type="protein sequence ID" value="CCD29143.1"/>
    <property type="molecule type" value="Genomic_DNA"/>
</dbReference>
<dbReference type="eggNOG" id="COG2197">
    <property type="taxonomic scope" value="Bacteria"/>
</dbReference>
<feature type="domain" description="Response regulatory" evidence="5">
    <location>
        <begin position="7"/>
        <end position="126"/>
    </location>
</feature>
<dbReference type="PROSITE" id="PS50043">
    <property type="entry name" value="HTH_LUXR_2"/>
    <property type="match status" value="1"/>
</dbReference>
<evidence type="ECO:0000259" key="5">
    <source>
        <dbReference type="PROSITE" id="PS50110"/>
    </source>
</evidence>
<dbReference type="Pfam" id="PF00196">
    <property type="entry name" value="GerE"/>
    <property type="match status" value="1"/>
</dbReference>
<dbReference type="PANTHER" id="PTHR43214">
    <property type="entry name" value="TWO-COMPONENT RESPONSE REGULATOR"/>
    <property type="match status" value="1"/>
</dbReference>
<dbReference type="CDD" id="cd17535">
    <property type="entry name" value="REC_NarL-like"/>
    <property type="match status" value="1"/>
</dbReference>
<dbReference type="InterPro" id="IPR058245">
    <property type="entry name" value="NreC/VraR/RcsB-like_REC"/>
</dbReference>
<dbReference type="SMART" id="SM00421">
    <property type="entry name" value="HTH_LUXR"/>
    <property type="match status" value="1"/>
</dbReference>
<dbReference type="GO" id="GO:0000160">
    <property type="term" value="P:phosphorelay signal transduction system"/>
    <property type="evidence" value="ECO:0007669"/>
    <property type="project" value="InterPro"/>
</dbReference>
<feature type="domain" description="HTH luxR-type" evidence="4">
    <location>
        <begin position="150"/>
        <end position="215"/>
    </location>
</feature>
<dbReference type="Proteomes" id="UP000054051">
    <property type="component" value="Unassembled WGS sequence"/>
</dbReference>
<keyword evidence="1 3" id="KW-0597">Phosphoprotein</keyword>
<organism evidence="6 7">
    <name type="scientific">Candidatus Glomeribacter gigasporarum BEG34</name>
    <dbReference type="NCBI Taxonomy" id="1070319"/>
    <lineage>
        <taxon>Bacteria</taxon>
        <taxon>Pseudomonadati</taxon>
        <taxon>Pseudomonadota</taxon>
        <taxon>Betaproteobacteria</taxon>
        <taxon>Burkholderiales</taxon>
        <taxon>Burkholderiaceae</taxon>
        <taxon>Candidatus Glomeribacter</taxon>
    </lineage>
</organism>
<dbReference type="AlphaFoldDB" id="G2J8P6"/>
<dbReference type="PRINTS" id="PR00038">
    <property type="entry name" value="HTHLUXR"/>
</dbReference>
<reference evidence="6 7" key="1">
    <citation type="submission" date="2011-08" db="EMBL/GenBank/DDBJ databases">
        <title>The genome of the obligate endobacterium of an arbuscular mycorrhizal fungus reveals an interphylum network of nutritional interactions.</title>
        <authorList>
            <person name="Ghignone S."/>
            <person name="Salvioli A."/>
            <person name="Anca I."/>
            <person name="Lumini E."/>
            <person name="Ortu G."/>
            <person name="Petiti L."/>
            <person name="Cruveiller S."/>
            <person name="Bianciotto V."/>
            <person name="Piffanelli P."/>
            <person name="Lanfranco L."/>
            <person name="Bonfante P."/>
        </authorList>
    </citation>
    <scope>NUCLEOTIDE SEQUENCE [LARGE SCALE GENOMIC DNA]</scope>
    <source>
        <strain evidence="6 7">BEG34</strain>
    </source>
</reference>
<evidence type="ECO:0000256" key="1">
    <source>
        <dbReference type="ARBA" id="ARBA00022553"/>
    </source>
</evidence>
<evidence type="ECO:0000313" key="6">
    <source>
        <dbReference type="EMBL" id="CCD29143.1"/>
    </source>
</evidence>
<dbReference type="Gene3D" id="1.10.10.10">
    <property type="entry name" value="Winged helix-like DNA-binding domain superfamily/Winged helix DNA-binding domain"/>
    <property type="match status" value="1"/>
</dbReference>
<dbReference type="InterPro" id="IPR000792">
    <property type="entry name" value="Tscrpt_reg_LuxR_C"/>
</dbReference>
<dbReference type="Pfam" id="PF00072">
    <property type="entry name" value="Response_reg"/>
    <property type="match status" value="1"/>
</dbReference>